<keyword evidence="5 8" id="KW-0812">Transmembrane</keyword>
<evidence type="ECO:0000313" key="11">
    <source>
        <dbReference type="Proteomes" id="UP000284731"/>
    </source>
</evidence>
<dbReference type="PROSITE" id="PS50850">
    <property type="entry name" value="MFS"/>
    <property type="match status" value="1"/>
</dbReference>
<accession>A0A412PES7</accession>
<dbReference type="GO" id="GO:0015528">
    <property type="term" value="F:lactose:proton symporter activity"/>
    <property type="evidence" value="ECO:0007669"/>
    <property type="project" value="TreeGrafter"/>
</dbReference>
<evidence type="ECO:0000259" key="9">
    <source>
        <dbReference type="PROSITE" id="PS50850"/>
    </source>
</evidence>
<organism evidence="10 11">
    <name type="scientific">Solobacterium moorei</name>
    <dbReference type="NCBI Taxonomy" id="102148"/>
    <lineage>
        <taxon>Bacteria</taxon>
        <taxon>Bacillati</taxon>
        <taxon>Bacillota</taxon>
        <taxon>Erysipelotrichia</taxon>
        <taxon>Erysipelotrichales</taxon>
        <taxon>Erysipelotrichaceae</taxon>
        <taxon>Solobacterium</taxon>
    </lineage>
</organism>
<feature type="transmembrane region" description="Helical" evidence="8">
    <location>
        <begin position="281"/>
        <end position="303"/>
    </location>
</feature>
<dbReference type="InterPro" id="IPR036259">
    <property type="entry name" value="MFS_trans_sf"/>
</dbReference>
<feature type="transmembrane region" description="Helical" evidence="8">
    <location>
        <begin position="12"/>
        <end position="33"/>
    </location>
</feature>
<dbReference type="InterPro" id="IPR024989">
    <property type="entry name" value="MFS_assoc_dom"/>
</dbReference>
<feature type="transmembrane region" description="Helical" evidence="8">
    <location>
        <begin position="216"/>
        <end position="239"/>
    </location>
</feature>
<dbReference type="InterPro" id="IPR020846">
    <property type="entry name" value="MFS_dom"/>
</dbReference>
<name>A0A412PES7_9FIRM</name>
<feature type="transmembrane region" description="Helical" evidence="8">
    <location>
        <begin position="76"/>
        <end position="96"/>
    </location>
</feature>
<evidence type="ECO:0000313" key="10">
    <source>
        <dbReference type="EMBL" id="RGT56132.1"/>
    </source>
</evidence>
<feature type="transmembrane region" description="Helical" evidence="8">
    <location>
        <begin position="163"/>
        <end position="183"/>
    </location>
</feature>
<feature type="transmembrane region" description="Helical" evidence="8">
    <location>
        <begin position="251"/>
        <end position="269"/>
    </location>
</feature>
<dbReference type="Pfam" id="PF12832">
    <property type="entry name" value="MFS_1_like"/>
    <property type="match status" value="1"/>
</dbReference>
<dbReference type="PANTHER" id="PTHR23522:SF10">
    <property type="entry name" value="3-PHENYLPROPIONIC ACID TRANSPORTER-RELATED"/>
    <property type="match status" value="1"/>
</dbReference>
<evidence type="ECO:0000256" key="4">
    <source>
        <dbReference type="ARBA" id="ARBA00022519"/>
    </source>
</evidence>
<dbReference type="PANTHER" id="PTHR23522">
    <property type="entry name" value="BLL5896 PROTEIN"/>
    <property type="match status" value="1"/>
</dbReference>
<evidence type="ECO:0000256" key="3">
    <source>
        <dbReference type="ARBA" id="ARBA00022475"/>
    </source>
</evidence>
<dbReference type="EMBL" id="QRWX01000002">
    <property type="protein sequence ID" value="RGT56132.1"/>
    <property type="molecule type" value="Genomic_DNA"/>
</dbReference>
<keyword evidence="4" id="KW-0997">Cell inner membrane</keyword>
<gene>
    <name evidence="10" type="ORF">DWX20_04815</name>
</gene>
<keyword evidence="3" id="KW-1003">Cell membrane</keyword>
<feature type="transmembrane region" description="Helical" evidence="8">
    <location>
        <begin position="343"/>
        <end position="362"/>
    </location>
</feature>
<sequence>MDNTKQLNIEYFSLQSLFWMTYCMVVGFSVTYLLSCGYSNSEAGYILASANICALILQPFLADLADHSKKINAMTILLVSIAIIFVCSIGLFFISIRSAVLTLIYVVMITLANAVIAFLTSVQFLMDTSKSKINFGLCRAGGSLCFAILSALMGIMIERIGMKSIPIALFIITLFIIALCMYITRHRINDNQTTGSALEKRQSSSLFVFFRENPKFMILSVAMLFIYYAHAFITNFTISIVRNVGGNHREMGYLIAFMALMELPGMIGFKEISRRFKVSSLLLFSMIMFSVKAIIVWLSPSLITLTFGFALQVVSFALYIPASVQYANIIIDEKDTVKAQMMFNFMQAGGAVFSSIIGGWLIDFSGISHALLVGAILSCIGTMIAFMGIQNTKR</sequence>
<evidence type="ECO:0000256" key="6">
    <source>
        <dbReference type="ARBA" id="ARBA00022989"/>
    </source>
</evidence>
<dbReference type="Gene3D" id="1.20.1250.20">
    <property type="entry name" value="MFS general substrate transporter like domains"/>
    <property type="match status" value="2"/>
</dbReference>
<dbReference type="GO" id="GO:0005886">
    <property type="term" value="C:plasma membrane"/>
    <property type="evidence" value="ECO:0007669"/>
    <property type="project" value="UniProtKB-SubCell"/>
</dbReference>
<evidence type="ECO:0000256" key="2">
    <source>
        <dbReference type="ARBA" id="ARBA00022448"/>
    </source>
</evidence>
<dbReference type="SUPFAM" id="SSF103473">
    <property type="entry name" value="MFS general substrate transporter"/>
    <property type="match status" value="1"/>
</dbReference>
<dbReference type="AlphaFoldDB" id="A0A412PES7"/>
<dbReference type="GO" id="GO:0030395">
    <property type="term" value="F:lactose binding"/>
    <property type="evidence" value="ECO:0007669"/>
    <property type="project" value="TreeGrafter"/>
</dbReference>
<protein>
    <recommendedName>
        <fullName evidence="9">Major facilitator superfamily (MFS) profile domain-containing protein</fullName>
    </recommendedName>
</protein>
<evidence type="ECO:0000256" key="5">
    <source>
        <dbReference type="ARBA" id="ARBA00022692"/>
    </source>
</evidence>
<evidence type="ECO:0000256" key="1">
    <source>
        <dbReference type="ARBA" id="ARBA00004429"/>
    </source>
</evidence>
<feature type="transmembrane region" description="Helical" evidence="8">
    <location>
        <begin position="137"/>
        <end position="157"/>
    </location>
</feature>
<feature type="transmembrane region" description="Helical" evidence="8">
    <location>
        <begin position="102"/>
        <end position="125"/>
    </location>
</feature>
<dbReference type="RefSeq" id="WP_118764686.1">
    <property type="nucleotide sequence ID" value="NZ_CABJCF010000002.1"/>
</dbReference>
<dbReference type="Proteomes" id="UP000284731">
    <property type="component" value="Unassembled WGS sequence"/>
</dbReference>
<feature type="transmembrane region" description="Helical" evidence="8">
    <location>
        <begin position="368"/>
        <end position="389"/>
    </location>
</feature>
<feature type="domain" description="Major facilitator superfamily (MFS) profile" evidence="9">
    <location>
        <begin position="215"/>
        <end position="394"/>
    </location>
</feature>
<keyword evidence="7 8" id="KW-0472">Membrane</keyword>
<feature type="transmembrane region" description="Helical" evidence="8">
    <location>
        <begin position="45"/>
        <end position="64"/>
    </location>
</feature>
<keyword evidence="2" id="KW-0813">Transport</keyword>
<evidence type="ECO:0000256" key="7">
    <source>
        <dbReference type="ARBA" id="ARBA00023136"/>
    </source>
</evidence>
<evidence type="ECO:0000256" key="8">
    <source>
        <dbReference type="SAM" id="Phobius"/>
    </source>
</evidence>
<proteinExistence type="predicted"/>
<comment type="subcellular location">
    <subcellularLocation>
        <location evidence="1">Cell inner membrane</location>
        <topology evidence="1">Multi-pass membrane protein</topology>
    </subcellularLocation>
</comment>
<keyword evidence="6 8" id="KW-1133">Transmembrane helix</keyword>
<comment type="caution">
    <text evidence="10">The sequence shown here is derived from an EMBL/GenBank/DDBJ whole genome shotgun (WGS) entry which is preliminary data.</text>
</comment>
<feature type="transmembrane region" description="Helical" evidence="8">
    <location>
        <begin position="309"/>
        <end position="331"/>
    </location>
</feature>
<reference evidence="10 11" key="1">
    <citation type="submission" date="2018-08" db="EMBL/GenBank/DDBJ databases">
        <title>A genome reference for cultivated species of the human gut microbiota.</title>
        <authorList>
            <person name="Zou Y."/>
            <person name="Xue W."/>
            <person name="Luo G."/>
        </authorList>
    </citation>
    <scope>NUCLEOTIDE SEQUENCE [LARGE SCALE GENOMIC DNA]</scope>
    <source>
        <strain evidence="10 11">AF18-46</strain>
    </source>
</reference>